<evidence type="ECO:0000313" key="15">
    <source>
        <dbReference type="EMBL" id="VAW53355.1"/>
    </source>
</evidence>
<feature type="domain" description="Helicase C-terminal" evidence="14">
    <location>
        <begin position="494"/>
        <end position="656"/>
    </location>
</feature>
<evidence type="ECO:0000256" key="9">
    <source>
        <dbReference type="ARBA" id="ARBA00023125"/>
    </source>
</evidence>
<gene>
    <name evidence="15" type="ORF">MNBD_GAMMA05-315</name>
</gene>
<dbReference type="EC" id="5.6.2.4" evidence="11"/>
<dbReference type="InterPro" id="IPR027417">
    <property type="entry name" value="P-loop_NTPase"/>
</dbReference>
<evidence type="ECO:0000256" key="2">
    <source>
        <dbReference type="ARBA" id="ARBA00022705"/>
    </source>
</evidence>
<dbReference type="GO" id="GO:0006310">
    <property type="term" value="P:DNA recombination"/>
    <property type="evidence" value="ECO:0007669"/>
    <property type="project" value="InterPro"/>
</dbReference>
<evidence type="ECO:0000256" key="8">
    <source>
        <dbReference type="ARBA" id="ARBA00022840"/>
    </source>
</evidence>
<comment type="catalytic activity">
    <reaction evidence="12">
        <text>ATP + H2O = ADP + phosphate + H(+)</text>
        <dbReference type="Rhea" id="RHEA:13065"/>
        <dbReference type="ChEBI" id="CHEBI:15377"/>
        <dbReference type="ChEBI" id="CHEBI:15378"/>
        <dbReference type="ChEBI" id="CHEBI:30616"/>
        <dbReference type="ChEBI" id="CHEBI:43474"/>
        <dbReference type="ChEBI" id="CHEBI:456216"/>
        <dbReference type="EC" id="5.6.2.4"/>
    </reaction>
</comment>
<keyword evidence="8" id="KW-0067">ATP-binding</keyword>
<keyword evidence="2" id="KW-0235">DNA replication</keyword>
<dbReference type="EMBL" id="UOFE01000034">
    <property type="protein sequence ID" value="VAW53355.1"/>
    <property type="molecule type" value="Genomic_DNA"/>
</dbReference>
<dbReference type="PANTHER" id="PTHR30580">
    <property type="entry name" value="PRIMOSOMAL PROTEIN N"/>
    <property type="match status" value="1"/>
</dbReference>
<name>A0A3B0WBS9_9ZZZZ</name>
<dbReference type="PROSITE" id="PS51194">
    <property type="entry name" value="HELICASE_CTER"/>
    <property type="match status" value="1"/>
</dbReference>
<feature type="domain" description="Helicase ATP-binding" evidence="13">
    <location>
        <begin position="234"/>
        <end position="400"/>
    </location>
</feature>
<keyword evidence="1" id="KW-0639">Primosome</keyword>
<dbReference type="Gene3D" id="3.40.1440.60">
    <property type="entry name" value="PriA, 3(prime) DNA-binding domain"/>
    <property type="match status" value="1"/>
</dbReference>
<dbReference type="HAMAP" id="MF_00983">
    <property type="entry name" value="PriA"/>
    <property type="match status" value="1"/>
</dbReference>
<dbReference type="Pfam" id="PF17764">
    <property type="entry name" value="PriA_3primeBD"/>
    <property type="match status" value="1"/>
</dbReference>
<dbReference type="InterPro" id="IPR041236">
    <property type="entry name" value="PriA_C"/>
</dbReference>
<dbReference type="GO" id="GO:0006302">
    <property type="term" value="P:double-strand break repair"/>
    <property type="evidence" value="ECO:0007669"/>
    <property type="project" value="InterPro"/>
</dbReference>
<evidence type="ECO:0000256" key="5">
    <source>
        <dbReference type="ARBA" id="ARBA00022801"/>
    </source>
</evidence>
<dbReference type="NCBIfam" id="NF004065">
    <property type="entry name" value="PRK05580.1-1"/>
    <property type="match status" value="1"/>
</dbReference>
<dbReference type="SMART" id="SM00487">
    <property type="entry name" value="DEXDc"/>
    <property type="match status" value="1"/>
</dbReference>
<dbReference type="FunFam" id="3.40.50.300:FF:000489">
    <property type="entry name" value="Primosome assembly protein PriA"/>
    <property type="match status" value="1"/>
</dbReference>
<dbReference type="InterPro" id="IPR014001">
    <property type="entry name" value="Helicase_ATP-bd"/>
</dbReference>
<dbReference type="NCBIfam" id="TIGR00595">
    <property type="entry name" value="priA"/>
    <property type="match status" value="1"/>
</dbReference>
<dbReference type="GO" id="GO:0043138">
    <property type="term" value="F:3'-5' DNA helicase activity"/>
    <property type="evidence" value="ECO:0007669"/>
    <property type="project" value="UniProtKB-EC"/>
</dbReference>
<evidence type="ECO:0000256" key="3">
    <source>
        <dbReference type="ARBA" id="ARBA00022723"/>
    </source>
</evidence>
<dbReference type="CDD" id="cd18804">
    <property type="entry name" value="SF2_C_priA"/>
    <property type="match status" value="1"/>
</dbReference>
<reference evidence="15" key="1">
    <citation type="submission" date="2018-06" db="EMBL/GenBank/DDBJ databases">
        <authorList>
            <person name="Zhirakovskaya E."/>
        </authorList>
    </citation>
    <scope>NUCLEOTIDE SEQUENCE</scope>
</reference>
<dbReference type="GO" id="GO:0005524">
    <property type="term" value="F:ATP binding"/>
    <property type="evidence" value="ECO:0007669"/>
    <property type="project" value="UniProtKB-KW"/>
</dbReference>
<evidence type="ECO:0000259" key="13">
    <source>
        <dbReference type="PROSITE" id="PS51192"/>
    </source>
</evidence>
<dbReference type="GO" id="GO:0006269">
    <property type="term" value="P:DNA replication, synthesis of primer"/>
    <property type="evidence" value="ECO:0007669"/>
    <property type="project" value="UniProtKB-KW"/>
</dbReference>
<dbReference type="AlphaFoldDB" id="A0A3B0WBS9"/>
<dbReference type="PANTHER" id="PTHR30580:SF0">
    <property type="entry name" value="PRIMOSOMAL PROTEIN N"/>
    <property type="match status" value="1"/>
</dbReference>
<dbReference type="InterPro" id="IPR040498">
    <property type="entry name" value="PriA_CRR"/>
</dbReference>
<dbReference type="Pfam" id="PF00271">
    <property type="entry name" value="Helicase_C"/>
    <property type="match status" value="1"/>
</dbReference>
<dbReference type="InterPro" id="IPR005259">
    <property type="entry name" value="PriA"/>
</dbReference>
<dbReference type="NCBIfam" id="NF004067">
    <property type="entry name" value="PRK05580.1-4"/>
    <property type="match status" value="1"/>
</dbReference>
<dbReference type="GO" id="GO:0003677">
    <property type="term" value="F:DNA binding"/>
    <property type="evidence" value="ECO:0007669"/>
    <property type="project" value="UniProtKB-KW"/>
</dbReference>
<dbReference type="PROSITE" id="PS51192">
    <property type="entry name" value="HELICASE_ATP_BIND_1"/>
    <property type="match status" value="1"/>
</dbReference>
<evidence type="ECO:0000256" key="4">
    <source>
        <dbReference type="ARBA" id="ARBA00022741"/>
    </source>
</evidence>
<keyword evidence="5" id="KW-0378">Hydrolase</keyword>
<proteinExistence type="inferred from homology"/>
<accession>A0A3B0WBS9</accession>
<dbReference type="FunFam" id="3.40.1440.60:FF:000001">
    <property type="entry name" value="Primosomal protein N"/>
    <property type="match status" value="1"/>
</dbReference>
<keyword evidence="7" id="KW-0862">Zinc</keyword>
<dbReference type="InterPro" id="IPR001650">
    <property type="entry name" value="Helicase_C-like"/>
</dbReference>
<dbReference type="Gene3D" id="3.40.50.300">
    <property type="entry name" value="P-loop containing nucleotide triphosphate hydrolases"/>
    <property type="match status" value="2"/>
</dbReference>
<evidence type="ECO:0000256" key="11">
    <source>
        <dbReference type="ARBA" id="ARBA00034808"/>
    </source>
</evidence>
<evidence type="ECO:0000259" key="14">
    <source>
        <dbReference type="PROSITE" id="PS51194"/>
    </source>
</evidence>
<keyword evidence="9" id="KW-0238">DNA-binding</keyword>
<dbReference type="InterPro" id="IPR041222">
    <property type="entry name" value="PriA_3primeBD"/>
</dbReference>
<sequence length="754" mass="85208">MPQYCIVNVAIPCPLYKTFDYRLPLNLLDETPNRRIQPGTRVRVPFGRQKLIGIIIEQTQNTDVPANKLKSVIDVLDNCSLISDDILAILFWAARYYAHPMGEVLQTALPVYLRNHDDATPVLNEYWHLNPVQSSPVEDTLVTLKRAPKQQQLYQLLLDNILPDSIDNDGLDADALNSLTSNWRAPIKALLEKQLIERFEKPALLTLNKNGAKRSPLDETKLNSEQIEAVQRIEAHGNQHAVHVINGITGSGKTEVYLALCQSMLANKKQILVMVPEIGLTPQLTQRFLERLQTSIVMLHSAMNEKQRYAAWHAAMKNQAQIIIGTRSSIFTPIPELGLIIIDEEHDGSYKQQDGFRYNARDLAILRARNKNIPVVLGSATPSLESLNNINEHRYEQHFLRKRANKKPLPKVELVNLCNQKLHEGMAETLLTRIKKHLNQNGQILLFINRRGFAPLLMCHDCGWTTNCQRCDAHMTFHKRRNQLHCHHCGAQRPAPQQCEECGSTNIVAIGSGTERIEQFLQAQFPDTHVNRIDRDTTRNKGSLQEKLEKARSGESGILVGTQMLAKGHDFPNITLVCVLDTDQALFSADFRASEHLAQLITQVSGRAGRAEKSGEVLIQTHHPDHPLLQTLLHKGYPSFTQAALSERRAAGLPPIHHLVLLRCESVEVESAQAFLTDALALAKQYAVEGLDLFGPIPAPMERRAGRFRYQLMLQSKHRKNLHKLLSVLPPQLQQLRSARKVRWSIDVDPYDTF</sequence>
<evidence type="ECO:0000256" key="10">
    <source>
        <dbReference type="ARBA" id="ARBA00023235"/>
    </source>
</evidence>
<dbReference type="SMART" id="SM00490">
    <property type="entry name" value="HELICc"/>
    <property type="match status" value="1"/>
</dbReference>
<evidence type="ECO:0000256" key="1">
    <source>
        <dbReference type="ARBA" id="ARBA00022515"/>
    </source>
</evidence>
<dbReference type="InterPro" id="IPR042115">
    <property type="entry name" value="PriA_3primeBD_sf"/>
</dbReference>
<dbReference type="GO" id="GO:0046872">
    <property type="term" value="F:metal ion binding"/>
    <property type="evidence" value="ECO:0007669"/>
    <property type="project" value="UniProtKB-KW"/>
</dbReference>
<protein>
    <recommendedName>
        <fullName evidence="11">DNA 3'-5' helicase</fullName>
        <ecNumber evidence="11">5.6.2.4</ecNumber>
    </recommendedName>
</protein>
<keyword evidence="3" id="KW-0479">Metal-binding</keyword>
<evidence type="ECO:0000256" key="7">
    <source>
        <dbReference type="ARBA" id="ARBA00022833"/>
    </source>
</evidence>
<evidence type="ECO:0000256" key="12">
    <source>
        <dbReference type="ARBA" id="ARBA00048988"/>
    </source>
</evidence>
<keyword evidence="6 15" id="KW-0347">Helicase</keyword>
<dbReference type="GO" id="GO:0016787">
    <property type="term" value="F:hydrolase activity"/>
    <property type="evidence" value="ECO:0007669"/>
    <property type="project" value="UniProtKB-KW"/>
</dbReference>
<dbReference type="GO" id="GO:0006270">
    <property type="term" value="P:DNA replication initiation"/>
    <property type="evidence" value="ECO:0007669"/>
    <property type="project" value="TreeGrafter"/>
</dbReference>
<dbReference type="CDD" id="cd17929">
    <property type="entry name" value="DEXHc_priA"/>
    <property type="match status" value="1"/>
</dbReference>
<keyword evidence="4" id="KW-0547">Nucleotide-binding</keyword>
<dbReference type="Pfam" id="PF18319">
    <property type="entry name" value="Zn_ribbon_PriA"/>
    <property type="match status" value="1"/>
</dbReference>
<organism evidence="15">
    <name type="scientific">hydrothermal vent metagenome</name>
    <dbReference type="NCBI Taxonomy" id="652676"/>
    <lineage>
        <taxon>unclassified sequences</taxon>
        <taxon>metagenomes</taxon>
        <taxon>ecological metagenomes</taxon>
    </lineage>
</organism>
<dbReference type="Pfam" id="PF18074">
    <property type="entry name" value="PriA_C"/>
    <property type="match status" value="1"/>
</dbReference>
<dbReference type="Pfam" id="PF00270">
    <property type="entry name" value="DEAD"/>
    <property type="match status" value="1"/>
</dbReference>
<dbReference type="InterPro" id="IPR011545">
    <property type="entry name" value="DEAD/DEAH_box_helicase_dom"/>
</dbReference>
<dbReference type="GO" id="GO:1990077">
    <property type="term" value="C:primosome complex"/>
    <property type="evidence" value="ECO:0007669"/>
    <property type="project" value="UniProtKB-KW"/>
</dbReference>
<dbReference type="SUPFAM" id="SSF52540">
    <property type="entry name" value="P-loop containing nucleoside triphosphate hydrolases"/>
    <property type="match status" value="2"/>
</dbReference>
<keyword evidence="10" id="KW-0413">Isomerase</keyword>
<evidence type="ECO:0000256" key="6">
    <source>
        <dbReference type="ARBA" id="ARBA00022806"/>
    </source>
</evidence>